<keyword evidence="3" id="KW-1185">Reference proteome</keyword>
<gene>
    <name evidence="2" type="ORF">HXX02_15770</name>
</gene>
<evidence type="ECO:0000256" key="1">
    <source>
        <dbReference type="SAM" id="MobiDB-lite"/>
    </source>
</evidence>
<protein>
    <recommendedName>
        <fullName evidence="4">Secreted protein</fullName>
    </recommendedName>
</protein>
<proteinExistence type="predicted"/>
<feature type="compositionally biased region" description="Acidic residues" evidence="1">
    <location>
        <begin position="37"/>
        <end position="49"/>
    </location>
</feature>
<evidence type="ECO:0000313" key="2">
    <source>
        <dbReference type="EMBL" id="MCQ3830897.1"/>
    </source>
</evidence>
<name>A0ABT1P5X1_9GAMM</name>
<feature type="compositionally biased region" description="Polar residues" evidence="1">
    <location>
        <begin position="72"/>
        <end position="86"/>
    </location>
</feature>
<dbReference type="PROSITE" id="PS51257">
    <property type="entry name" value="PROKAR_LIPOPROTEIN"/>
    <property type="match status" value="1"/>
</dbReference>
<comment type="caution">
    <text evidence="2">The sequence shown here is derived from an EMBL/GenBank/DDBJ whole genome shotgun (WGS) entry which is preliminary data.</text>
</comment>
<evidence type="ECO:0008006" key="4">
    <source>
        <dbReference type="Google" id="ProtNLM"/>
    </source>
</evidence>
<feature type="compositionally biased region" description="Polar residues" evidence="1">
    <location>
        <begin position="50"/>
        <end position="61"/>
    </location>
</feature>
<feature type="compositionally biased region" description="Basic and acidic residues" evidence="1">
    <location>
        <begin position="21"/>
        <end position="36"/>
    </location>
</feature>
<reference evidence="2" key="1">
    <citation type="thesis" date="2020" institute="Technische Universitat Dresden" country="Dresden, Germany">
        <title>The Agarolytic System of Microbulbifer elongatus PORT2, Isolated from Batu Karas, Pangandaran West Java Indonesia.</title>
        <authorList>
            <person name="Anggraeni S.R."/>
        </authorList>
    </citation>
    <scope>NUCLEOTIDE SEQUENCE</scope>
    <source>
        <strain evidence="2">PORT2</strain>
    </source>
</reference>
<sequence>MMRHLLLASLMATIAITGCSRKSDTHDPDAAQKPEAEVVEETTVVEEDTSAPNYSAPSSTGEAGEAKDGDTGDSSAAASGESPNSEGQLICNAKWFEWVNSEVMKTQSEAITEHYPSGLPLVGSDDWFVAMDKLTGGDGAHGPDGGSDEWCFMMQQRLNNAD</sequence>
<accession>A0ABT1P5X1</accession>
<dbReference type="EMBL" id="JACASI010000042">
    <property type="protein sequence ID" value="MCQ3830897.1"/>
    <property type="molecule type" value="Genomic_DNA"/>
</dbReference>
<dbReference type="Proteomes" id="UP001205566">
    <property type="component" value="Unassembled WGS sequence"/>
</dbReference>
<organism evidence="2 3">
    <name type="scientific">Microbulbifer elongatus</name>
    <dbReference type="NCBI Taxonomy" id="86173"/>
    <lineage>
        <taxon>Bacteria</taxon>
        <taxon>Pseudomonadati</taxon>
        <taxon>Pseudomonadota</taxon>
        <taxon>Gammaproteobacteria</taxon>
        <taxon>Cellvibrionales</taxon>
        <taxon>Microbulbiferaceae</taxon>
        <taxon>Microbulbifer</taxon>
    </lineage>
</organism>
<feature type="region of interest" description="Disordered" evidence="1">
    <location>
        <begin position="20"/>
        <end position="86"/>
    </location>
</feature>
<dbReference type="RefSeq" id="WP_255875788.1">
    <property type="nucleotide sequence ID" value="NZ_JACASI010000042.1"/>
</dbReference>
<evidence type="ECO:0000313" key="3">
    <source>
        <dbReference type="Proteomes" id="UP001205566"/>
    </source>
</evidence>